<reference evidence="2" key="3">
    <citation type="submission" date="2015-04" db="UniProtKB">
        <authorList>
            <consortium name="EnsemblPlants"/>
        </authorList>
    </citation>
    <scope>IDENTIFICATION</scope>
    <source>
        <strain evidence="2">cv. Jemalong A17</strain>
    </source>
</reference>
<dbReference type="AlphaFoldDB" id="G7LIC2"/>
<name>G7LIC2_MEDTR</name>
<dbReference type="PaxDb" id="3880-AET02479"/>
<evidence type="ECO:0000313" key="2">
    <source>
        <dbReference type="EnsemblPlants" id="AET02479"/>
    </source>
</evidence>
<organism evidence="1 3">
    <name type="scientific">Medicago truncatula</name>
    <name type="common">Barrel medic</name>
    <name type="synonym">Medicago tribuloides</name>
    <dbReference type="NCBI Taxonomy" id="3880"/>
    <lineage>
        <taxon>Eukaryota</taxon>
        <taxon>Viridiplantae</taxon>
        <taxon>Streptophyta</taxon>
        <taxon>Embryophyta</taxon>
        <taxon>Tracheophyta</taxon>
        <taxon>Spermatophyta</taxon>
        <taxon>Magnoliopsida</taxon>
        <taxon>eudicotyledons</taxon>
        <taxon>Gunneridae</taxon>
        <taxon>Pentapetalae</taxon>
        <taxon>rosids</taxon>
        <taxon>fabids</taxon>
        <taxon>Fabales</taxon>
        <taxon>Fabaceae</taxon>
        <taxon>Papilionoideae</taxon>
        <taxon>50 kb inversion clade</taxon>
        <taxon>NPAAA clade</taxon>
        <taxon>Hologalegina</taxon>
        <taxon>IRL clade</taxon>
        <taxon>Trifolieae</taxon>
        <taxon>Medicago</taxon>
    </lineage>
</organism>
<accession>G7LIC2</accession>
<reference evidence="1 3" key="1">
    <citation type="journal article" date="2011" name="Nature">
        <title>The Medicago genome provides insight into the evolution of rhizobial symbioses.</title>
        <authorList>
            <person name="Young N.D."/>
            <person name="Debelle F."/>
            <person name="Oldroyd G.E."/>
            <person name="Geurts R."/>
            <person name="Cannon S.B."/>
            <person name="Udvardi M.K."/>
            <person name="Benedito V.A."/>
            <person name="Mayer K.F."/>
            <person name="Gouzy J."/>
            <person name="Schoof H."/>
            <person name="Van de Peer Y."/>
            <person name="Proost S."/>
            <person name="Cook D.R."/>
            <person name="Meyers B.C."/>
            <person name="Spannagl M."/>
            <person name="Cheung F."/>
            <person name="De Mita S."/>
            <person name="Krishnakumar V."/>
            <person name="Gundlach H."/>
            <person name="Zhou S."/>
            <person name="Mudge J."/>
            <person name="Bharti A.K."/>
            <person name="Murray J.D."/>
            <person name="Naoumkina M.A."/>
            <person name="Rosen B."/>
            <person name="Silverstein K.A."/>
            <person name="Tang H."/>
            <person name="Rombauts S."/>
            <person name="Zhao P.X."/>
            <person name="Zhou P."/>
            <person name="Barbe V."/>
            <person name="Bardou P."/>
            <person name="Bechner M."/>
            <person name="Bellec A."/>
            <person name="Berger A."/>
            <person name="Berges H."/>
            <person name="Bidwell S."/>
            <person name="Bisseling T."/>
            <person name="Choisne N."/>
            <person name="Couloux A."/>
            <person name="Denny R."/>
            <person name="Deshpande S."/>
            <person name="Dai X."/>
            <person name="Doyle J.J."/>
            <person name="Dudez A.M."/>
            <person name="Farmer A.D."/>
            <person name="Fouteau S."/>
            <person name="Franken C."/>
            <person name="Gibelin C."/>
            <person name="Gish J."/>
            <person name="Goldstein S."/>
            <person name="Gonzalez A.J."/>
            <person name="Green P.J."/>
            <person name="Hallab A."/>
            <person name="Hartog M."/>
            <person name="Hua A."/>
            <person name="Humphray S.J."/>
            <person name="Jeong D.H."/>
            <person name="Jing Y."/>
            <person name="Jocker A."/>
            <person name="Kenton S.M."/>
            <person name="Kim D.J."/>
            <person name="Klee K."/>
            <person name="Lai H."/>
            <person name="Lang C."/>
            <person name="Lin S."/>
            <person name="Macmil S.L."/>
            <person name="Magdelenat G."/>
            <person name="Matthews L."/>
            <person name="McCorrison J."/>
            <person name="Monaghan E.L."/>
            <person name="Mun J.H."/>
            <person name="Najar F.Z."/>
            <person name="Nicholson C."/>
            <person name="Noirot C."/>
            <person name="O'Bleness M."/>
            <person name="Paule C.R."/>
            <person name="Poulain J."/>
            <person name="Prion F."/>
            <person name="Qin B."/>
            <person name="Qu C."/>
            <person name="Retzel E.F."/>
            <person name="Riddle C."/>
            <person name="Sallet E."/>
            <person name="Samain S."/>
            <person name="Samson N."/>
            <person name="Sanders I."/>
            <person name="Saurat O."/>
            <person name="Scarpelli C."/>
            <person name="Schiex T."/>
            <person name="Segurens B."/>
            <person name="Severin A.J."/>
            <person name="Sherrier D.J."/>
            <person name="Shi R."/>
            <person name="Sims S."/>
            <person name="Singer S.R."/>
            <person name="Sinharoy S."/>
            <person name="Sterck L."/>
            <person name="Viollet A."/>
            <person name="Wang B.B."/>
            <person name="Wang K."/>
            <person name="Wang M."/>
            <person name="Wang X."/>
            <person name="Warfsmann J."/>
            <person name="Weissenbach J."/>
            <person name="White D.D."/>
            <person name="White J.D."/>
            <person name="Wiley G.B."/>
            <person name="Wincker P."/>
            <person name="Xing Y."/>
            <person name="Yang L."/>
            <person name="Yao Z."/>
            <person name="Ying F."/>
            <person name="Zhai J."/>
            <person name="Zhou L."/>
            <person name="Zuber A."/>
            <person name="Denarie J."/>
            <person name="Dixon R.A."/>
            <person name="May G.D."/>
            <person name="Schwartz D.C."/>
            <person name="Rogers J."/>
            <person name="Quetier F."/>
            <person name="Town C.D."/>
            <person name="Roe B.A."/>
        </authorList>
    </citation>
    <scope>NUCLEOTIDE SEQUENCE [LARGE SCALE GENOMIC DNA]</scope>
    <source>
        <strain evidence="1">A17</strain>
        <strain evidence="2 3">cv. Jemalong A17</strain>
    </source>
</reference>
<sequence>MIWTSTLQIQKQEYSGGGMEQLTAIKVVVAARARFVKGERKYEDYRERKAFW</sequence>
<protein>
    <submittedName>
        <fullName evidence="1 2">Uncharacterized protein</fullName>
    </submittedName>
</protein>
<dbReference type="EnsemblPlants" id="AET02479">
    <property type="protein sequence ID" value="AET02479"/>
    <property type="gene ID" value="MTR_8g041280"/>
</dbReference>
<gene>
    <name evidence="1" type="ordered locus">MTR_8g041280</name>
</gene>
<keyword evidence="3" id="KW-1185">Reference proteome</keyword>
<proteinExistence type="predicted"/>
<reference evidence="1 3" key="2">
    <citation type="journal article" date="2014" name="BMC Genomics">
        <title>An improved genome release (version Mt4.0) for the model legume Medicago truncatula.</title>
        <authorList>
            <person name="Tang H."/>
            <person name="Krishnakumar V."/>
            <person name="Bidwell S."/>
            <person name="Rosen B."/>
            <person name="Chan A."/>
            <person name="Zhou S."/>
            <person name="Gentzbittel L."/>
            <person name="Childs K.L."/>
            <person name="Yandell M."/>
            <person name="Gundlach H."/>
            <person name="Mayer K.F."/>
            <person name="Schwartz D.C."/>
            <person name="Town C.D."/>
        </authorList>
    </citation>
    <scope>GENOME REANNOTATION</scope>
    <source>
        <strain evidence="2 3">cv. Jemalong A17</strain>
    </source>
</reference>
<dbReference type="HOGENOM" id="CLU_3090328_0_0_1"/>
<dbReference type="Proteomes" id="UP000002051">
    <property type="component" value="Chromosome 8"/>
</dbReference>
<evidence type="ECO:0000313" key="1">
    <source>
        <dbReference type="EMBL" id="AET02479.1"/>
    </source>
</evidence>
<evidence type="ECO:0000313" key="3">
    <source>
        <dbReference type="Proteomes" id="UP000002051"/>
    </source>
</evidence>
<dbReference type="EMBL" id="CM001224">
    <property type="protein sequence ID" value="AET02479.1"/>
    <property type="molecule type" value="Genomic_DNA"/>
</dbReference>